<evidence type="ECO:0000256" key="5">
    <source>
        <dbReference type="ARBA" id="ARBA00022430"/>
    </source>
</evidence>
<dbReference type="EC" id="1.1.1.85" evidence="4 14"/>
<dbReference type="GO" id="GO:0051287">
    <property type="term" value="F:NAD binding"/>
    <property type="evidence" value="ECO:0007669"/>
    <property type="project" value="InterPro"/>
</dbReference>
<keyword evidence="12 14" id="KW-0100">Branched-chain amino acid biosynthesis</keyword>
<evidence type="ECO:0000256" key="14">
    <source>
        <dbReference type="RuleBase" id="RU004445"/>
    </source>
</evidence>
<keyword evidence="8" id="KW-0460">Magnesium</keyword>
<dbReference type="GO" id="GO:0003862">
    <property type="term" value="F:3-isopropylmalate dehydrogenase activity"/>
    <property type="evidence" value="ECO:0007669"/>
    <property type="project" value="UniProtKB-EC"/>
</dbReference>
<proteinExistence type="inferred from homology"/>
<evidence type="ECO:0000256" key="8">
    <source>
        <dbReference type="ARBA" id="ARBA00022842"/>
    </source>
</evidence>
<comment type="function">
    <text evidence="14">Catalyzes the oxidation of 3-carboxy-2-hydroxy-4-methylpentanoate (3-isopropylmalate) to 3-carboxy-4-methyl-2-oxopentanoate. The product decarboxylates to 4-methyl-2 oxopentanoate.</text>
</comment>
<evidence type="ECO:0000256" key="11">
    <source>
        <dbReference type="ARBA" id="ARBA00023211"/>
    </source>
</evidence>
<dbReference type="Gene3D" id="3.40.718.10">
    <property type="entry name" value="Isopropylmalate Dehydrogenase"/>
    <property type="match status" value="1"/>
</dbReference>
<dbReference type="UniPathway" id="UPA00048">
    <property type="reaction ID" value="UER00072"/>
</dbReference>
<evidence type="ECO:0000259" key="15">
    <source>
        <dbReference type="SMART" id="SM01329"/>
    </source>
</evidence>
<dbReference type="SUPFAM" id="SSF53659">
    <property type="entry name" value="Isocitrate/Isopropylmalate dehydrogenase-like"/>
    <property type="match status" value="1"/>
</dbReference>
<dbReference type="AlphaFoldDB" id="A0A8H7IT63"/>
<keyword evidence="6" id="KW-0028">Amino-acid biosynthesis</keyword>
<dbReference type="SMART" id="SM01329">
    <property type="entry name" value="Iso_dh"/>
    <property type="match status" value="1"/>
</dbReference>
<comment type="subunit">
    <text evidence="3 14">Homodimer.</text>
</comment>
<dbReference type="EMBL" id="RZGK01000024">
    <property type="protein sequence ID" value="KAF9690448.1"/>
    <property type="molecule type" value="Genomic_DNA"/>
</dbReference>
<evidence type="ECO:0000313" key="16">
    <source>
        <dbReference type="EMBL" id="KAF9690448.1"/>
    </source>
</evidence>
<dbReference type="Pfam" id="PF00180">
    <property type="entry name" value="Iso_dh"/>
    <property type="match status" value="1"/>
</dbReference>
<evidence type="ECO:0000256" key="3">
    <source>
        <dbReference type="ARBA" id="ARBA00011738"/>
    </source>
</evidence>
<keyword evidence="5 14" id="KW-0432">Leucine biosynthesis</keyword>
<dbReference type="GO" id="GO:0009098">
    <property type="term" value="P:L-leucine biosynthetic process"/>
    <property type="evidence" value="ECO:0007669"/>
    <property type="project" value="UniProtKB-UniPathway"/>
</dbReference>
<evidence type="ECO:0000256" key="4">
    <source>
        <dbReference type="ARBA" id="ARBA00013101"/>
    </source>
</evidence>
<reference evidence="16" key="2">
    <citation type="submission" date="2020-09" db="EMBL/GenBank/DDBJ databases">
        <title>Reference genome assembly for Australian Ascochyta lentis isolate Al4.</title>
        <authorList>
            <person name="Lee R.C."/>
            <person name="Farfan-Caceres L.M."/>
            <person name="Debler J.W."/>
            <person name="Williams A.H."/>
            <person name="Henares B.M."/>
        </authorList>
    </citation>
    <scope>NUCLEOTIDE SEQUENCE</scope>
    <source>
        <strain evidence="16">Al4</strain>
    </source>
</reference>
<evidence type="ECO:0000313" key="17">
    <source>
        <dbReference type="Proteomes" id="UP000651452"/>
    </source>
</evidence>
<evidence type="ECO:0000256" key="6">
    <source>
        <dbReference type="ARBA" id="ARBA00022605"/>
    </source>
</evidence>
<dbReference type="InterPro" id="IPR004429">
    <property type="entry name" value="Isopropylmalate_DH"/>
</dbReference>
<organism evidence="16 17">
    <name type="scientific">Ascochyta lentis</name>
    <dbReference type="NCBI Taxonomy" id="205686"/>
    <lineage>
        <taxon>Eukaryota</taxon>
        <taxon>Fungi</taxon>
        <taxon>Dikarya</taxon>
        <taxon>Ascomycota</taxon>
        <taxon>Pezizomycotina</taxon>
        <taxon>Dothideomycetes</taxon>
        <taxon>Pleosporomycetidae</taxon>
        <taxon>Pleosporales</taxon>
        <taxon>Pleosporineae</taxon>
        <taxon>Didymellaceae</taxon>
        <taxon>Ascochyta</taxon>
    </lineage>
</organism>
<dbReference type="InterPro" id="IPR019818">
    <property type="entry name" value="IsoCit/isopropylmalate_DH_CS"/>
</dbReference>
<sequence length="376" mass="40571">MSIEHNIVVFEGDYAGPEVMREGIKVLREVEQQHGSLRLNLQYHKIGGSAYDEYGVSITKEALAAATSADAVLLGAVGGPKWAKNKIPVEWGLGDLRKALDAFGNLRPVHFAAPSLVELSSLKPDRCSGTDIIILRELTGGVYFGDRREHEDLDWASDTETYARWEVERIARLAGTLAMASEPHRPIISLDKANVLAACGRFWRAVVTEVIAKEFPELKLEHMLIDSASMVMASNPTRLNGVILTSNMFGDIISDQASAIPGSLGLLPSASLCAHNLRDLRGGSRVRGLYEPIHGSAPDIAGKNVVNPAGMILSVALMFRYSLNLTDAAEAIEKAVQNTLESIVRTRDLGGNSSTSEFGDAVVAALRKSPLNGHAH</sequence>
<dbReference type="InterPro" id="IPR024084">
    <property type="entry name" value="IsoPropMal-DH-like_dom"/>
</dbReference>
<protein>
    <recommendedName>
        <fullName evidence="4 14">3-isopropylmalate dehydrogenase</fullName>
        <ecNumber evidence="4 14">1.1.1.85</ecNumber>
    </recommendedName>
</protein>
<comment type="caution">
    <text evidence="16">The sequence shown here is derived from an EMBL/GenBank/DDBJ whole genome shotgun (WGS) entry which is preliminary data.</text>
</comment>
<evidence type="ECO:0000256" key="7">
    <source>
        <dbReference type="ARBA" id="ARBA00022723"/>
    </source>
</evidence>
<evidence type="ECO:0000256" key="12">
    <source>
        <dbReference type="ARBA" id="ARBA00023304"/>
    </source>
</evidence>
<evidence type="ECO:0000256" key="13">
    <source>
        <dbReference type="RuleBase" id="RU004443"/>
    </source>
</evidence>
<feature type="domain" description="Isopropylmalate dehydrogenase-like" evidence="15">
    <location>
        <begin position="6"/>
        <end position="362"/>
    </location>
</feature>
<evidence type="ECO:0000256" key="9">
    <source>
        <dbReference type="ARBA" id="ARBA00023002"/>
    </source>
</evidence>
<keyword evidence="10 14" id="KW-0520">NAD</keyword>
<comment type="cofactor">
    <cofactor evidence="14">
        <name>Mg(2+)</name>
        <dbReference type="ChEBI" id="CHEBI:18420"/>
    </cofactor>
    <cofactor evidence="14">
        <name>Mn(2+)</name>
        <dbReference type="ChEBI" id="CHEBI:29035"/>
    </cofactor>
    <text evidence="14">Binds 1 Mg(2+) or Mn(2+) ion per subunit.</text>
</comment>
<comment type="pathway">
    <text evidence="14">Amino-acid biosynthesis; L-leucine biosynthesis; L-leucine from 3-methyl-2-oxobutanoate: step 3/4.</text>
</comment>
<comment type="similarity">
    <text evidence="2 13">Belongs to the isocitrate and isopropylmalate dehydrogenases family.</text>
</comment>
<name>A0A8H7IT63_9PLEO</name>
<dbReference type="GO" id="GO:0000287">
    <property type="term" value="F:magnesium ion binding"/>
    <property type="evidence" value="ECO:0007669"/>
    <property type="project" value="InterPro"/>
</dbReference>
<dbReference type="PANTHER" id="PTHR42979">
    <property type="entry name" value="3-ISOPROPYLMALATE DEHYDROGENASE"/>
    <property type="match status" value="1"/>
</dbReference>
<comment type="catalytic activity">
    <reaction evidence="14">
        <text>(2R,3S)-3-isopropylmalate + NAD(+) = 4-methyl-2-oxopentanoate + CO2 + NADH</text>
        <dbReference type="Rhea" id="RHEA:32271"/>
        <dbReference type="ChEBI" id="CHEBI:16526"/>
        <dbReference type="ChEBI" id="CHEBI:17865"/>
        <dbReference type="ChEBI" id="CHEBI:35121"/>
        <dbReference type="ChEBI" id="CHEBI:57540"/>
        <dbReference type="ChEBI" id="CHEBI:57945"/>
        <dbReference type="EC" id="1.1.1.85"/>
    </reaction>
</comment>
<accession>A0A8H7IT63</accession>
<dbReference type="NCBIfam" id="TIGR00169">
    <property type="entry name" value="leuB"/>
    <property type="match status" value="1"/>
</dbReference>
<dbReference type="FunFam" id="3.40.718.10:FF:000006">
    <property type="entry name" value="3-isopropylmalate dehydrogenase"/>
    <property type="match status" value="1"/>
</dbReference>
<dbReference type="GO" id="GO:0005829">
    <property type="term" value="C:cytosol"/>
    <property type="evidence" value="ECO:0007669"/>
    <property type="project" value="TreeGrafter"/>
</dbReference>
<keyword evidence="11" id="KW-0464">Manganese</keyword>
<dbReference type="Proteomes" id="UP000651452">
    <property type="component" value="Unassembled WGS sequence"/>
</dbReference>
<dbReference type="OrthoDB" id="419183at2759"/>
<evidence type="ECO:0000256" key="2">
    <source>
        <dbReference type="ARBA" id="ARBA00007769"/>
    </source>
</evidence>
<keyword evidence="7 14" id="KW-0479">Metal-binding</keyword>
<evidence type="ECO:0000256" key="10">
    <source>
        <dbReference type="ARBA" id="ARBA00023027"/>
    </source>
</evidence>
<comment type="cofactor">
    <cofactor evidence="1">
        <name>Mn(2+)</name>
        <dbReference type="ChEBI" id="CHEBI:29035"/>
    </cofactor>
</comment>
<keyword evidence="17" id="KW-1185">Reference proteome</keyword>
<reference evidence="16" key="1">
    <citation type="submission" date="2018-12" db="EMBL/GenBank/DDBJ databases">
        <authorList>
            <person name="Syme R.A."/>
            <person name="Farfan-Caceres L."/>
            <person name="Lichtenzveig J."/>
        </authorList>
    </citation>
    <scope>NUCLEOTIDE SEQUENCE</scope>
    <source>
        <strain evidence="16">Al4</strain>
    </source>
</reference>
<keyword evidence="9 13" id="KW-0560">Oxidoreductase</keyword>
<gene>
    <name evidence="16" type="ORF">EKO04_011560</name>
</gene>
<dbReference type="PANTHER" id="PTHR42979:SF4">
    <property type="entry name" value="3-ISOPROPYLMALATE DEHYDROGENASE"/>
    <property type="match status" value="1"/>
</dbReference>
<evidence type="ECO:0000256" key="1">
    <source>
        <dbReference type="ARBA" id="ARBA00001936"/>
    </source>
</evidence>
<dbReference type="PROSITE" id="PS00470">
    <property type="entry name" value="IDH_IMDH"/>
    <property type="match status" value="1"/>
</dbReference>